<dbReference type="AlphaFoldDB" id="A0A8X8DB42"/>
<organism evidence="3 4">
    <name type="scientific">Populus tomentosa</name>
    <name type="common">Chinese white poplar</name>
    <dbReference type="NCBI Taxonomy" id="118781"/>
    <lineage>
        <taxon>Eukaryota</taxon>
        <taxon>Viridiplantae</taxon>
        <taxon>Streptophyta</taxon>
        <taxon>Embryophyta</taxon>
        <taxon>Tracheophyta</taxon>
        <taxon>Spermatophyta</taxon>
        <taxon>Magnoliopsida</taxon>
        <taxon>eudicotyledons</taxon>
        <taxon>Gunneridae</taxon>
        <taxon>Pentapetalae</taxon>
        <taxon>rosids</taxon>
        <taxon>fabids</taxon>
        <taxon>Malpighiales</taxon>
        <taxon>Salicaceae</taxon>
        <taxon>Saliceae</taxon>
        <taxon>Populus</taxon>
    </lineage>
</organism>
<dbReference type="Pfam" id="PF25515">
    <property type="entry name" value="Arm_PDR"/>
    <property type="match status" value="1"/>
</dbReference>
<dbReference type="EMBL" id="JAAWWB010000003">
    <property type="protein sequence ID" value="KAG6785709.1"/>
    <property type="molecule type" value="Genomic_DNA"/>
</dbReference>
<evidence type="ECO:0000259" key="2">
    <source>
        <dbReference type="Pfam" id="PF25515"/>
    </source>
</evidence>
<dbReference type="PANTHER" id="PTHR33925">
    <property type="entry name" value="PLASTID DIVISION PROTEIN CDP1, CHLOROPLASTIC-RELATED"/>
    <property type="match status" value="1"/>
</dbReference>
<evidence type="ECO:0000313" key="3">
    <source>
        <dbReference type="EMBL" id="KAG6785709.1"/>
    </source>
</evidence>
<accession>A0A8X8DB42</accession>
<dbReference type="Proteomes" id="UP000886885">
    <property type="component" value="Chromosome 2A"/>
</dbReference>
<feature type="domain" description="Plastid division protein CDP1-like 2nd alpha solenoid" evidence="1">
    <location>
        <begin position="83"/>
        <end position="233"/>
    </location>
</feature>
<dbReference type="Pfam" id="PF23468">
    <property type="entry name" value="ARC6"/>
    <property type="match status" value="1"/>
</dbReference>
<proteinExistence type="predicted"/>
<gene>
    <name evidence="3" type="ORF">POTOM_007290</name>
</gene>
<dbReference type="PANTHER" id="PTHR33925:SF1">
    <property type="entry name" value="PROTEIN ACCUMULATION AND REPLICATION OF CHLOROPLASTS 6, CHLOROPLASTIC"/>
    <property type="match status" value="1"/>
</dbReference>
<evidence type="ECO:0000259" key="1">
    <source>
        <dbReference type="Pfam" id="PF23468"/>
    </source>
</evidence>
<dbReference type="GO" id="GO:0009706">
    <property type="term" value="C:chloroplast inner membrane"/>
    <property type="evidence" value="ECO:0007669"/>
    <property type="project" value="TreeGrafter"/>
</dbReference>
<name>A0A8X8DB42_POPTO</name>
<feature type="domain" description="Plastid division protein CDP1-like 1st alpha solenoid" evidence="2">
    <location>
        <begin position="3"/>
        <end position="67"/>
    </location>
</feature>
<dbReference type="GO" id="GO:0010020">
    <property type="term" value="P:chloroplast fission"/>
    <property type="evidence" value="ECO:0007669"/>
    <property type="project" value="TreeGrafter"/>
</dbReference>
<dbReference type="InterPro" id="IPR057137">
    <property type="entry name" value="CDP1-like_a_solenoid_2"/>
</dbReference>
<dbReference type="InterPro" id="IPR044685">
    <property type="entry name" value="CPD1-like"/>
</dbReference>
<sequence>MQEEGASSLGPDLQARIDETLGEITPRSVLELLALPLSDEYRTRRGEGLQGVRNTLWAVGGGGAAPVAGGFTGEDFMNEAFLRMTATEQVDLFVTTPSNIPAQNFKVYGVAVAPVAKAFVGKKPHLSPDADNLFGQLQQIKVTNQESLVSVFNSTENHEIDFALESGLRSLLLGELDECRKWLGLDSDNSPYRNPPFFYFIMDDDGNDLPGLCKLLETWLMEELFPRFRDTKEGGGRSPLGAAAAIVRIEAEATAVSDHVKASAIQALQKVFPLGHKDMGAEIHEDDLINYVHPAVETEEPFESLGLENPEEMFSDECIYVHVTHDQVT</sequence>
<dbReference type="InterPro" id="IPR058032">
    <property type="entry name" value="CDP1-like_a_solenoid_1"/>
</dbReference>
<comment type="caution">
    <text evidence="3">The sequence shown here is derived from an EMBL/GenBank/DDBJ whole genome shotgun (WGS) entry which is preliminary data.</text>
</comment>
<dbReference type="OrthoDB" id="1932080at2759"/>
<reference evidence="3" key="1">
    <citation type="journal article" date="2020" name="bioRxiv">
        <title>Hybrid origin of Populus tomentosa Carr. identified through genome sequencing and phylogenomic analysis.</title>
        <authorList>
            <person name="An X."/>
            <person name="Gao K."/>
            <person name="Chen Z."/>
            <person name="Li J."/>
            <person name="Yang X."/>
            <person name="Yang X."/>
            <person name="Zhou J."/>
            <person name="Guo T."/>
            <person name="Zhao T."/>
            <person name="Huang S."/>
            <person name="Miao D."/>
            <person name="Khan W.U."/>
            <person name="Rao P."/>
            <person name="Ye M."/>
            <person name="Lei B."/>
            <person name="Liao W."/>
            <person name="Wang J."/>
            <person name="Ji L."/>
            <person name="Li Y."/>
            <person name="Guo B."/>
            <person name="Mustafa N.S."/>
            <person name="Li S."/>
            <person name="Yun Q."/>
            <person name="Keller S.R."/>
            <person name="Mao J."/>
            <person name="Zhang R."/>
            <person name="Strauss S.H."/>
        </authorList>
    </citation>
    <scope>NUCLEOTIDE SEQUENCE</scope>
    <source>
        <strain evidence="3">GM15</strain>
        <tissue evidence="3">Leaf</tissue>
    </source>
</reference>
<keyword evidence="4" id="KW-1185">Reference proteome</keyword>
<evidence type="ECO:0000313" key="4">
    <source>
        <dbReference type="Proteomes" id="UP000886885"/>
    </source>
</evidence>
<protein>
    <submittedName>
        <fullName evidence="3">Uncharacterized protein</fullName>
    </submittedName>
</protein>